<feature type="transmembrane region" description="Helical" evidence="1">
    <location>
        <begin position="88"/>
        <end position="111"/>
    </location>
</feature>
<dbReference type="EMBL" id="CP104013">
    <property type="protein sequence ID" value="UYP44491.1"/>
    <property type="molecule type" value="Genomic_DNA"/>
</dbReference>
<sequence>MFVIIPELKNTFIGLIYETFIILLFGILLILIGRRFKRRKTEYTRNMFIIFLSFTVAIIFSWLSKLILLIMEVPSFDFVDPTTSGFFIIARILQFRVSFILMVVGAYFIYIMKVKIFEEKANPMEKWIVRILSLITFAYSMVFVEQSNVLLDVIAFLFAFLTLMVVFIPFTIASFKMRKSIKGKVYKNAAFSLGIMGICFILILFNFLLDRLWMMIFNDDGYTFFYFTAWAMGILGAITAYIGYIRPEQQQKLIQTMSQNRDDKIIEDE</sequence>
<organism evidence="2 3">
    <name type="scientific">Candidatus Lokiarchaeum ossiferum</name>
    <dbReference type="NCBI Taxonomy" id="2951803"/>
    <lineage>
        <taxon>Archaea</taxon>
        <taxon>Promethearchaeati</taxon>
        <taxon>Promethearchaeota</taxon>
        <taxon>Promethearchaeia</taxon>
        <taxon>Promethearchaeales</taxon>
        <taxon>Promethearchaeaceae</taxon>
        <taxon>Candidatus Lokiarchaeum</taxon>
    </lineage>
</organism>
<evidence type="ECO:0008006" key="4">
    <source>
        <dbReference type="Google" id="ProtNLM"/>
    </source>
</evidence>
<keyword evidence="1" id="KW-0472">Membrane</keyword>
<feature type="transmembrane region" description="Helical" evidence="1">
    <location>
        <begin position="46"/>
        <end position="68"/>
    </location>
</feature>
<feature type="transmembrane region" description="Helical" evidence="1">
    <location>
        <begin position="221"/>
        <end position="244"/>
    </location>
</feature>
<evidence type="ECO:0000256" key="1">
    <source>
        <dbReference type="SAM" id="Phobius"/>
    </source>
</evidence>
<proteinExistence type="predicted"/>
<feature type="transmembrane region" description="Helical" evidence="1">
    <location>
        <begin position="150"/>
        <end position="173"/>
    </location>
</feature>
<feature type="transmembrane region" description="Helical" evidence="1">
    <location>
        <begin position="12"/>
        <end position="34"/>
    </location>
</feature>
<keyword evidence="1" id="KW-0812">Transmembrane</keyword>
<evidence type="ECO:0000313" key="3">
    <source>
        <dbReference type="Proteomes" id="UP001208689"/>
    </source>
</evidence>
<feature type="transmembrane region" description="Helical" evidence="1">
    <location>
        <begin position="185"/>
        <end position="209"/>
    </location>
</feature>
<protein>
    <recommendedName>
        <fullName evidence="4">Histidine kinase N-terminal 7TM region domain-containing protein</fullName>
    </recommendedName>
</protein>
<name>A0ABY6HPM5_9ARCH</name>
<accession>A0ABY6HPM5</accession>
<evidence type="ECO:0000313" key="2">
    <source>
        <dbReference type="EMBL" id="UYP44491.1"/>
    </source>
</evidence>
<keyword evidence="3" id="KW-1185">Reference proteome</keyword>
<reference evidence="2" key="1">
    <citation type="submission" date="2022-09" db="EMBL/GenBank/DDBJ databases">
        <title>Actin cytoskeleton and complex cell architecture in an #Asgard archaeon.</title>
        <authorList>
            <person name="Ponce Toledo R.I."/>
            <person name="Schleper C."/>
            <person name="Rodrigues Oliveira T."/>
            <person name="Wollweber F."/>
            <person name="Xu J."/>
            <person name="Rittmann S."/>
            <person name="Klingl A."/>
            <person name="Pilhofer M."/>
        </authorList>
    </citation>
    <scope>NUCLEOTIDE SEQUENCE</scope>
    <source>
        <strain evidence="2">B-35</strain>
    </source>
</reference>
<gene>
    <name evidence="2" type="ORF">NEF87_000776</name>
</gene>
<dbReference type="Proteomes" id="UP001208689">
    <property type="component" value="Chromosome"/>
</dbReference>
<feature type="transmembrane region" description="Helical" evidence="1">
    <location>
        <begin position="127"/>
        <end position="144"/>
    </location>
</feature>
<keyword evidence="1" id="KW-1133">Transmembrane helix</keyword>